<dbReference type="NCBIfam" id="TIGR01555">
    <property type="entry name" value="phge_rel_HI1409"/>
    <property type="match status" value="1"/>
</dbReference>
<comment type="catalytic activity">
    <reaction evidence="4">
        <text>3',3',3'-cAAG + H2O = A[3'-5']pG[3'-5']pAp[3'] + H(+)</text>
        <dbReference type="Rhea" id="RHEA:72867"/>
        <dbReference type="ChEBI" id="CHEBI:15377"/>
        <dbReference type="ChEBI" id="CHEBI:15378"/>
        <dbReference type="ChEBI" id="CHEBI:143810"/>
        <dbReference type="ChEBI" id="CHEBI:192533"/>
    </reaction>
    <physiologicalReaction direction="left-to-right" evidence="4">
        <dbReference type="Rhea" id="RHEA:72868"/>
    </physiologicalReaction>
</comment>
<evidence type="ECO:0000256" key="2">
    <source>
        <dbReference type="ARBA" id="ARBA00034233"/>
    </source>
</evidence>
<keyword evidence="12" id="KW-1185">Reference proteome</keyword>
<keyword evidence="1" id="KW-0378">Hydrolase</keyword>
<evidence type="ECO:0000256" key="8">
    <source>
        <dbReference type="ARBA" id="ARBA00048123"/>
    </source>
</evidence>
<dbReference type="RefSeq" id="WP_267656636.1">
    <property type="nucleotide sequence ID" value="NZ_JAOVZR010000004.1"/>
</dbReference>
<organism evidence="11 12">
    <name type="scientific">Hoeflea algicola</name>
    <dbReference type="NCBI Taxonomy" id="2983763"/>
    <lineage>
        <taxon>Bacteria</taxon>
        <taxon>Pseudomonadati</taxon>
        <taxon>Pseudomonadota</taxon>
        <taxon>Alphaproteobacteria</taxon>
        <taxon>Hyphomicrobiales</taxon>
        <taxon>Rhizobiaceae</taxon>
        <taxon>Hoeflea</taxon>
    </lineage>
</organism>
<evidence type="ECO:0000256" key="6">
    <source>
        <dbReference type="ARBA" id="ARBA00034316"/>
    </source>
</evidence>
<dbReference type="EMBL" id="JAOVZR010000004">
    <property type="protein sequence ID" value="MCY0150895.1"/>
    <property type="molecule type" value="Genomic_DNA"/>
</dbReference>
<evidence type="ECO:0000256" key="5">
    <source>
        <dbReference type="ARBA" id="ARBA00034283"/>
    </source>
</evidence>
<dbReference type="InterPro" id="IPR056175">
    <property type="entry name" value="Acb1-like_C"/>
</dbReference>
<proteinExistence type="inferred from homology"/>
<comment type="catalytic activity">
    <reaction evidence="5">
        <text>3',3'-cGAMP + H2O = G[3'-5']pAp[3'] + H(+)</text>
        <dbReference type="Rhea" id="RHEA:72831"/>
        <dbReference type="ChEBI" id="CHEBI:15377"/>
        <dbReference type="ChEBI" id="CHEBI:15378"/>
        <dbReference type="ChEBI" id="CHEBI:71501"/>
        <dbReference type="ChEBI" id="CHEBI:192497"/>
    </reaction>
    <physiologicalReaction direction="left-to-right" evidence="5">
        <dbReference type="Rhea" id="RHEA:72832"/>
    </physiologicalReaction>
</comment>
<evidence type="ECO:0000313" key="11">
    <source>
        <dbReference type="EMBL" id="MCY0150895.1"/>
    </source>
</evidence>
<dbReference type="InterPro" id="IPR024459">
    <property type="entry name" value="Acb1-like_N"/>
</dbReference>
<evidence type="ECO:0000256" key="1">
    <source>
        <dbReference type="ARBA" id="ARBA00022801"/>
    </source>
</evidence>
<evidence type="ECO:0000259" key="10">
    <source>
        <dbReference type="Pfam" id="PF23474"/>
    </source>
</evidence>
<accession>A0ABT3ZGF1</accession>
<dbReference type="Pfam" id="PF23474">
    <property type="entry name" value="Acb1"/>
    <property type="match status" value="1"/>
</dbReference>
<dbReference type="InterPro" id="IPR006445">
    <property type="entry name" value="Phage-assoc_HI1409"/>
</dbReference>
<name>A0ABT3ZGF1_9HYPH</name>
<comment type="catalytic activity">
    <reaction evidence="3">
        <text>3',3',3'-c-tri-AMP + H2O = A[3'-5']pA[3'-5']pAp[3'] + H(+)</text>
        <dbReference type="Rhea" id="RHEA:72859"/>
        <dbReference type="ChEBI" id="CHEBI:15377"/>
        <dbReference type="ChEBI" id="CHEBI:15378"/>
        <dbReference type="ChEBI" id="CHEBI:192523"/>
        <dbReference type="ChEBI" id="CHEBI:192530"/>
    </reaction>
    <physiologicalReaction direction="left-to-right" evidence="3">
        <dbReference type="Rhea" id="RHEA:72860"/>
    </physiologicalReaction>
</comment>
<evidence type="ECO:0000256" key="4">
    <source>
        <dbReference type="ARBA" id="ARBA00034244"/>
    </source>
</evidence>
<comment type="similarity">
    <text evidence="6">Belongs to the anti-CBASS protein Acb1 family.</text>
</comment>
<reference evidence="11" key="1">
    <citation type="submission" date="2022-10" db="EMBL/GenBank/DDBJ databases">
        <title>Hoeflea sp. G2-23, isolated from marine algae.</title>
        <authorList>
            <person name="Kristyanto S."/>
            <person name="Kim J.M."/>
            <person name="Jeon C.O."/>
        </authorList>
    </citation>
    <scope>NUCLEOTIDE SEQUENCE</scope>
    <source>
        <strain evidence="11">G2-23</strain>
    </source>
</reference>
<dbReference type="Pfam" id="PF06381">
    <property type="entry name" value="Phage_portal_3"/>
    <property type="match status" value="1"/>
</dbReference>
<feature type="domain" description="Anti-CBASS protein Acb1-like N-terminal" evidence="9">
    <location>
        <begin position="35"/>
        <end position="387"/>
    </location>
</feature>
<evidence type="ECO:0000313" key="12">
    <source>
        <dbReference type="Proteomes" id="UP001073227"/>
    </source>
</evidence>
<comment type="caution">
    <text evidence="11">The sequence shown here is derived from an EMBL/GenBank/DDBJ whole genome shotgun (WGS) entry which is preliminary data.</text>
</comment>
<evidence type="ECO:0000256" key="7">
    <source>
        <dbReference type="ARBA" id="ARBA00034343"/>
    </source>
</evidence>
<feature type="domain" description="Anti-CBASS protein Acb1-like C-terminal" evidence="10">
    <location>
        <begin position="458"/>
        <end position="515"/>
    </location>
</feature>
<sequence length="538" mass="60019">MQILDTLKSLVTGLGTSKDKTTDMAYALRYVTDAELNAMHRSDWLARKIVDIIPNDMTREWRDWQAENDQIELLEKIEADPLINVRAKVNAAMRRARLLRGAAIYMGMKDGTPENPLDMDRIRKGDLLYLHVLNRNEVTVGEINRDVTSEFYGEPISYTVNSKIGNTVTVHPSRMIRFIGADILDDTFNDDGWGDSILQIVYDAVQSATSVHQHVAALIPEAKTDVIYIPGLSKFLQNPTTTRQLTDRFTYANSIKSMFNMVLLEGDGKDAGEKWEQKTINFAQLPEITQQFLQIAAGAADIPVTRLLGQSPSGMNATGESDIRNYYDNISARQKTELAPNLHRLDEVVIRSALGNRPEEIHYTWSPLWGLSEKEKADVFKTKTDAARAIAGNGTNDPLMPIETLSEAFTNMLIEDGTMPGLEAAIEEFGKISDLPPAPEEEIDPIPPRQVAEDAAPRTLYVRRDVVNVDEIAAWAKSQGIADLVDDLHVTIVYSPTPIDWIKAGNDSEWGEPNGKDELVIAEAGRAQLNRWATWALC</sequence>
<protein>
    <recommendedName>
        <fullName evidence="7">Anti-CBASS protein Acb1</fullName>
    </recommendedName>
</protein>
<comment type="catalytic activity">
    <reaction evidence="2">
        <text>3',3',3'-cAAG + H2O = G[3'-5']pA[3'-5']pAp[3'] + H(+)</text>
        <dbReference type="Rhea" id="RHEA:72863"/>
        <dbReference type="ChEBI" id="CHEBI:15377"/>
        <dbReference type="ChEBI" id="CHEBI:15378"/>
        <dbReference type="ChEBI" id="CHEBI:143810"/>
        <dbReference type="ChEBI" id="CHEBI:192532"/>
    </reaction>
    <physiologicalReaction direction="left-to-right" evidence="2">
        <dbReference type="Rhea" id="RHEA:72864"/>
    </physiologicalReaction>
</comment>
<evidence type="ECO:0000256" key="3">
    <source>
        <dbReference type="ARBA" id="ARBA00034240"/>
    </source>
</evidence>
<dbReference type="Proteomes" id="UP001073227">
    <property type="component" value="Unassembled WGS sequence"/>
</dbReference>
<gene>
    <name evidence="11" type="ORF">OEG84_25145</name>
</gene>
<comment type="catalytic activity">
    <reaction evidence="8">
        <text>3',3'-cUAMP + H2O = U[3'-5']pAp[3'] + H(+)</text>
        <dbReference type="Rhea" id="RHEA:72835"/>
        <dbReference type="ChEBI" id="CHEBI:15377"/>
        <dbReference type="ChEBI" id="CHEBI:15378"/>
        <dbReference type="ChEBI" id="CHEBI:143809"/>
        <dbReference type="ChEBI" id="CHEBI:192498"/>
    </reaction>
    <physiologicalReaction direction="left-to-right" evidence="8">
        <dbReference type="Rhea" id="RHEA:72836"/>
    </physiologicalReaction>
</comment>
<evidence type="ECO:0000259" key="9">
    <source>
        <dbReference type="Pfam" id="PF06381"/>
    </source>
</evidence>